<reference evidence="4" key="1">
    <citation type="submission" date="2016-10" db="EMBL/GenBank/DDBJ databases">
        <authorList>
            <person name="Varghese N."/>
            <person name="Submissions S."/>
        </authorList>
    </citation>
    <scope>NUCLEOTIDE SEQUENCE [LARGE SCALE GENOMIC DNA]</scope>
    <source>
        <strain evidence="4">DSM 7481</strain>
    </source>
</reference>
<dbReference type="Gene3D" id="3.30.465.10">
    <property type="match status" value="1"/>
</dbReference>
<proteinExistence type="predicted"/>
<evidence type="ECO:0000313" key="3">
    <source>
        <dbReference type="EMBL" id="SFD74950.1"/>
    </source>
</evidence>
<dbReference type="PROSITE" id="PS51387">
    <property type="entry name" value="FAD_PCMH"/>
    <property type="match status" value="1"/>
</dbReference>
<dbReference type="InterPro" id="IPR016166">
    <property type="entry name" value="FAD-bd_PCMH"/>
</dbReference>
<accession>A0A1I1V3S9</accession>
<dbReference type="SUPFAM" id="SSF56176">
    <property type="entry name" value="FAD-binding/transporter-associated domain-like"/>
    <property type="match status" value="1"/>
</dbReference>
<dbReference type="InterPro" id="IPR036318">
    <property type="entry name" value="FAD-bd_PCMH-like_sf"/>
</dbReference>
<sequence>MATTPSTPPSLDSARMSALVQTAAQGGLLAAWSDYLQDVRTALAQGAPAPLITLAQVQALAQADPELAARVGGAVQGAVRGGAGPVATVRAAAAAAAADAPAAPPASLLSPSDFLEGNGQPVDRLSDLAFQNWGRTVSSTPGLTCFPKTRAGVQSIVRWAAANGRSVRCAGYRHTWTSLYAEDGEVLVSLLPLSVATLLPASEPPIDPTNELQGIAITGYVQDQGVRKALCRIGAATTNEQFRQWCLSAQGGQWDWTLPLNVIMVEITFGGSNAPVCHGAGWDNQTLSDLVAEIEFVNARGELQTVSDPALLRSAAGAFGLLGVVTALTLKLDPMSYAALAPRRERLALSVPPPEGFAVPPQVDMSGITPQDLAAARADFVSRCETDYYAEWFWFTFQSDCWINTWKNDGRRQDAVDYPSPLETRAQELQEYLAGLLIDTPLFQALPQDMQAKLLGDSAMAFLPTEGATTPLIDGLHFRRGIQNMRVLDMEFEIPIPERADQPGLPDWNLCQRAWWDAIAVIYGVFASQGIAPMRLTLEMRIMGGSGITLAPQRGNDFGTCSIEMLTTLNTDPGEWAQLMQQITDAWARYTDAQGRPLNIRPHWAKQWQGLSLRGQPIEDYLRTVAYADQWPVFGHDLAAIASAGGYTVADMRERFSNPLIDRVFAPAFQASAA</sequence>
<keyword evidence="1" id="KW-0285">Flavoprotein</keyword>
<evidence type="ECO:0000256" key="1">
    <source>
        <dbReference type="ARBA" id="ARBA00022827"/>
    </source>
</evidence>
<gene>
    <name evidence="3" type="ORF">SAMN04489710_105334</name>
</gene>
<dbReference type="InterPro" id="IPR016169">
    <property type="entry name" value="FAD-bd_PCMH_sub2"/>
</dbReference>
<protein>
    <recommendedName>
        <fullName evidence="2">FAD-binding PCMH-type domain-containing protein</fullName>
    </recommendedName>
</protein>
<dbReference type="RefSeq" id="WP_139225688.1">
    <property type="nucleotide sequence ID" value="NZ_FOMQ01000005.1"/>
</dbReference>
<name>A0A1I1V3S9_9BURK</name>
<dbReference type="STRING" id="32040.SAMN04489710_105334"/>
<organism evidence="3 4">
    <name type="scientific">Paracidovorax konjaci</name>
    <dbReference type="NCBI Taxonomy" id="32040"/>
    <lineage>
        <taxon>Bacteria</taxon>
        <taxon>Pseudomonadati</taxon>
        <taxon>Pseudomonadota</taxon>
        <taxon>Betaproteobacteria</taxon>
        <taxon>Burkholderiales</taxon>
        <taxon>Comamonadaceae</taxon>
        <taxon>Paracidovorax</taxon>
    </lineage>
</organism>
<dbReference type="Gene3D" id="3.30.43.10">
    <property type="entry name" value="Uridine Diphospho-n-acetylenolpyruvylglucosamine Reductase, domain 2"/>
    <property type="match status" value="1"/>
</dbReference>
<dbReference type="EMBL" id="FOMQ01000005">
    <property type="protein sequence ID" value="SFD74950.1"/>
    <property type="molecule type" value="Genomic_DNA"/>
</dbReference>
<dbReference type="InterPro" id="IPR016167">
    <property type="entry name" value="FAD-bd_PCMH_sub1"/>
</dbReference>
<dbReference type="PANTHER" id="PTHR43762:SF1">
    <property type="entry name" value="D-ARABINONO-1,4-LACTONE OXIDASE"/>
    <property type="match status" value="1"/>
</dbReference>
<dbReference type="GO" id="GO:0003885">
    <property type="term" value="F:D-arabinono-1,4-lactone oxidase activity"/>
    <property type="evidence" value="ECO:0007669"/>
    <property type="project" value="TreeGrafter"/>
</dbReference>
<feature type="domain" description="FAD-binding PCMH-type" evidence="2">
    <location>
        <begin position="137"/>
        <end position="335"/>
    </location>
</feature>
<dbReference type="AlphaFoldDB" id="A0A1I1V3S9"/>
<keyword evidence="4" id="KW-1185">Reference proteome</keyword>
<evidence type="ECO:0000313" key="4">
    <source>
        <dbReference type="Proteomes" id="UP000199517"/>
    </source>
</evidence>
<evidence type="ECO:0000259" key="2">
    <source>
        <dbReference type="PROSITE" id="PS51387"/>
    </source>
</evidence>
<keyword evidence="1" id="KW-0274">FAD</keyword>
<dbReference type="PANTHER" id="PTHR43762">
    <property type="entry name" value="L-GULONOLACTONE OXIDASE"/>
    <property type="match status" value="1"/>
</dbReference>
<dbReference type="GO" id="GO:0071949">
    <property type="term" value="F:FAD binding"/>
    <property type="evidence" value="ECO:0007669"/>
    <property type="project" value="InterPro"/>
</dbReference>
<dbReference type="InterPro" id="IPR010031">
    <property type="entry name" value="FAD_lactone_oxidase-like"/>
</dbReference>
<dbReference type="Proteomes" id="UP000199517">
    <property type="component" value="Unassembled WGS sequence"/>
</dbReference>
<dbReference type="OrthoDB" id="9800184at2"/>